<keyword evidence="10" id="KW-0325">Glycoprotein</keyword>
<keyword evidence="22" id="KW-1185">Reference proteome</keyword>
<evidence type="ECO:0000256" key="9">
    <source>
        <dbReference type="ARBA" id="ARBA00023034"/>
    </source>
</evidence>
<evidence type="ECO:0000256" key="5">
    <source>
        <dbReference type="ARBA" id="ARBA00022481"/>
    </source>
</evidence>
<dbReference type="InterPro" id="IPR001359">
    <property type="entry name" value="Synapsin"/>
</dbReference>
<dbReference type="Ensembl" id="ENSDLAT00005010174.2">
    <property type="protein sequence ID" value="ENSDLAP00005009270.2"/>
    <property type="gene ID" value="ENSDLAG00005004685.2"/>
</dbReference>
<keyword evidence="8" id="KW-0770">Synapse</keyword>
<dbReference type="InterPro" id="IPR013815">
    <property type="entry name" value="ATP_grasp_subdomain_1"/>
</dbReference>
<dbReference type="RefSeq" id="XP_051281630.1">
    <property type="nucleotide sequence ID" value="XM_051425670.1"/>
</dbReference>
<keyword evidence="13" id="KW-0968">Cytoplasmic vesicle</keyword>
<dbReference type="GO" id="GO:0005524">
    <property type="term" value="F:ATP binding"/>
    <property type="evidence" value="ECO:0007669"/>
    <property type="project" value="InterPro"/>
</dbReference>
<keyword evidence="7" id="KW-0677">Repeat</keyword>
<evidence type="ECO:0000256" key="18">
    <source>
        <dbReference type="SAM" id="MobiDB-lite"/>
    </source>
</evidence>
<dbReference type="PRINTS" id="PR01368">
    <property type="entry name" value="SYNAPSIN"/>
</dbReference>
<dbReference type="AlphaFoldDB" id="A0A8C4DUA5"/>
<evidence type="ECO:0000256" key="4">
    <source>
        <dbReference type="ARBA" id="ARBA00017852"/>
    </source>
</evidence>
<comment type="subcellular location">
    <subcellularLocation>
        <location evidence="1">Cytoplasmic vesicle</location>
        <location evidence="1">Secretory vesicle</location>
    </subcellularLocation>
    <subcellularLocation>
        <location evidence="2">Golgi apparatus</location>
    </subcellularLocation>
    <subcellularLocation>
        <location evidence="15">Presynapse</location>
    </subcellularLocation>
</comment>
<dbReference type="Pfam" id="PF02078">
    <property type="entry name" value="Synapsin"/>
    <property type="match status" value="1"/>
</dbReference>
<dbReference type="OMA" id="CCEIFGG"/>
<evidence type="ECO:0000256" key="10">
    <source>
        <dbReference type="ARBA" id="ARBA00023180"/>
    </source>
</evidence>
<evidence type="ECO:0000256" key="13">
    <source>
        <dbReference type="ARBA" id="ARBA00023329"/>
    </source>
</evidence>
<dbReference type="Gene3D" id="3.30.470.20">
    <property type="entry name" value="ATP-grasp fold, B domain"/>
    <property type="match status" value="1"/>
</dbReference>
<feature type="region of interest" description="Disordered" evidence="18">
    <location>
        <begin position="404"/>
        <end position="478"/>
    </location>
</feature>
<evidence type="ECO:0000256" key="11">
    <source>
        <dbReference type="ARBA" id="ARBA00023203"/>
    </source>
</evidence>
<proteinExistence type="inferred from homology"/>
<reference evidence="21" key="1">
    <citation type="submission" date="2025-08" db="UniProtKB">
        <authorList>
            <consortium name="Ensembl"/>
        </authorList>
    </citation>
    <scope>IDENTIFICATION</scope>
</reference>
<dbReference type="InterPro" id="IPR020897">
    <property type="entry name" value="Synapsin_pre-ATP-grasp_dom"/>
</dbReference>
<accession>A0A8C4DUA5</accession>
<evidence type="ECO:0000259" key="20">
    <source>
        <dbReference type="Pfam" id="PF02750"/>
    </source>
</evidence>
<keyword evidence="5" id="KW-0488">Methylation</keyword>
<dbReference type="GO" id="GO:0005794">
    <property type="term" value="C:Golgi apparatus"/>
    <property type="evidence" value="ECO:0007669"/>
    <property type="project" value="UniProtKB-SubCell"/>
</dbReference>
<evidence type="ECO:0000313" key="22">
    <source>
        <dbReference type="Proteomes" id="UP000694389"/>
    </source>
</evidence>
<evidence type="ECO:0000256" key="17">
    <source>
        <dbReference type="ARBA" id="ARBA00060129"/>
    </source>
</evidence>
<keyword evidence="12" id="KW-0966">Cell projection</keyword>
<gene>
    <name evidence="21" type="primary">syn2a</name>
</gene>
<dbReference type="PANTHER" id="PTHR10841">
    <property type="entry name" value="SYNAPSIN"/>
    <property type="match status" value="1"/>
</dbReference>
<dbReference type="OrthoDB" id="10249572at2759"/>
<evidence type="ECO:0000259" key="19">
    <source>
        <dbReference type="Pfam" id="PF02078"/>
    </source>
</evidence>
<evidence type="ECO:0000256" key="12">
    <source>
        <dbReference type="ARBA" id="ARBA00023273"/>
    </source>
</evidence>
<protein>
    <recommendedName>
        <fullName evidence="4">Synapsin-1</fullName>
    </recommendedName>
    <alternativeName>
        <fullName evidence="14">Synapsin I</fullName>
    </alternativeName>
</protein>
<dbReference type="PROSITE" id="PS00415">
    <property type="entry name" value="SYNAPSIN_1"/>
    <property type="match status" value="1"/>
</dbReference>
<feature type="domain" description="Synapsin ATP-binding" evidence="20">
    <location>
        <begin position="202"/>
        <end position="404"/>
    </location>
</feature>
<comment type="similarity">
    <text evidence="3">Belongs to the synapsin family.</text>
</comment>
<name>A0A8C4DUA5_DICLA</name>
<comment type="subunit">
    <text evidence="16">Homodimer. Can form oligomers with SYN2. Interacts with CAPON. Forms a ternary complex with NOS1. Isoform Ib interacts with PRNP.</text>
</comment>
<evidence type="ECO:0000256" key="8">
    <source>
        <dbReference type="ARBA" id="ARBA00023018"/>
    </source>
</evidence>
<feature type="compositionally biased region" description="Basic and acidic residues" evidence="18">
    <location>
        <begin position="464"/>
        <end position="478"/>
    </location>
</feature>
<evidence type="ECO:0000313" key="21">
    <source>
        <dbReference type="Ensembl" id="ENSDLAP00005009270.2"/>
    </source>
</evidence>
<evidence type="ECO:0000256" key="2">
    <source>
        <dbReference type="ARBA" id="ARBA00004555"/>
    </source>
</evidence>
<dbReference type="GO" id="GO:0007269">
    <property type="term" value="P:neurotransmitter secretion"/>
    <property type="evidence" value="ECO:0007669"/>
    <property type="project" value="InterPro"/>
</dbReference>
<evidence type="ECO:0000256" key="7">
    <source>
        <dbReference type="ARBA" id="ARBA00022737"/>
    </source>
</evidence>
<keyword evidence="6" id="KW-0597">Phosphoprotein</keyword>
<reference evidence="21" key="2">
    <citation type="submission" date="2025-09" db="UniProtKB">
        <authorList>
            <consortium name="Ensembl"/>
        </authorList>
    </citation>
    <scope>IDENTIFICATION</scope>
</reference>
<feature type="region of interest" description="Disordered" evidence="18">
    <location>
        <begin position="1"/>
        <end position="70"/>
    </location>
</feature>
<keyword evidence="9" id="KW-0333">Golgi apparatus</keyword>
<dbReference type="Gene3D" id="3.30.1490.20">
    <property type="entry name" value="ATP-grasp fold, A domain"/>
    <property type="match status" value="1"/>
</dbReference>
<evidence type="ECO:0000256" key="3">
    <source>
        <dbReference type="ARBA" id="ARBA00008243"/>
    </source>
</evidence>
<evidence type="ECO:0000256" key="16">
    <source>
        <dbReference type="ARBA" id="ARBA00046960"/>
    </source>
</evidence>
<dbReference type="GeneID" id="127377608"/>
<sequence>MNYLRRRLSDSTFISNLPNGYMTDLQRPEQAQPPPPASTTPAKSPTAGPTPPATSPAPERKPQTSQSTGAGFFSSITNVVKQTAASAGLVEQTQVTTPKKFKILLVIDEPQQEWAKLFRGKKVHGDYDIKVEQAEFNEINVVAQANGTCNVNMQVLRNGTKVMRSFKPDFVLIRQHAFSMTQNEDFRNLIIGLQYGGVQTINSLESIYNLCDKPWAFAQLINTHRKLGAEKFPLIEQTFYPNYKEMVSMPSFPVVVKIGHAHSGIGKVKVDNHSKFQDIASVVALTQTYTTTEPLIDSKYDIRIQKIGTDYKAYMRTSISGNWKTNTGSAMLEQVAMTDRYKLWVDTCAEIFGGLAICAVKAIHGKDGRDYITEVVGSSMPLVGEHQAEDRQLIADMVLAEMNQSAEKEANTPQRPTTIQPSQGAGQKGEIVGEPTKNGAGRPPQGAQGFLSQRPAPKLTLKFPAEDAKEKTHKDFHS</sequence>
<dbReference type="PANTHER" id="PTHR10841:SF26">
    <property type="entry name" value="SYNAPSIN IIA"/>
    <property type="match status" value="1"/>
</dbReference>
<dbReference type="GO" id="GO:0030672">
    <property type="term" value="C:synaptic vesicle membrane"/>
    <property type="evidence" value="ECO:0007669"/>
    <property type="project" value="TreeGrafter"/>
</dbReference>
<dbReference type="CTD" id="436870"/>
<evidence type="ECO:0000256" key="6">
    <source>
        <dbReference type="ARBA" id="ARBA00022553"/>
    </source>
</evidence>
<dbReference type="GeneTree" id="ENSGT00940000156062"/>
<keyword evidence="11" id="KW-0009">Actin-binding</keyword>
<evidence type="ECO:0000256" key="14">
    <source>
        <dbReference type="ARBA" id="ARBA00029646"/>
    </source>
</evidence>
<organism evidence="21 22">
    <name type="scientific">Dicentrarchus labrax</name>
    <name type="common">European seabass</name>
    <name type="synonym">Morone labrax</name>
    <dbReference type="NCBI Taxonomy" id="13489"/>
    <lineage>
        <taxon>Eukaryota</taxon>
        <taxon>Metazoa</taxon>
        <taxon>Chordata</taxon>
        <taxon>Craniata</taxon>
        <taxon>Vertebrata</taxon>
        <taxon>Euteleostomi</taxon>
        <taxon>Actinopterygii</taxon>
        <taxon>Neopterygii</taxon>
        <taxon>Teleostei</taxon>
        <taxon>Neoteleostei</taxon>
        <taxon>Acanthomorphata</taxon>
        <taxon>Eupercaria</taxon>
        <taxon>Moronidae</taxon>
        <taxon>Dicentrarchus</taxon>
    </lineage>
</organism>
<feature type="domain" description="Synapsin pre-ATP-grasp" evidence="19">
    <location>
        <begin position="99"/>
        <end position="198"/>
    </location>
</feature>
<dbReference type="GO" id="GO:0003779">
    <property type="term" value="F:actin binding"/>
    <property type="evidence" value="ECO:0007669"/>
    <property type="project" value="UniProtKB-KW"/>
</dbReference>
<dbReference type="Pfam" id="PF10581">
    <property type="entry name" value="Synapsin_N"/>
    <property type="match status" value="1"/>
</dbReference>
<dbReference type="FunFam" id="3.30.1490.20:FF:000008">
    <property type="entry name" value="Synapsin I"/>
    <property type="match status" value="1"/>
</dbReference>
<dbReference type="Pfam" id="PF02750">
    <property type="entry name" value="Synapsin_C"/>
    <property type="match status" value="1"/>
</dbReference>
<dbReference type="FunFam" id="3.40.50.20:FF:000008">
    <property type="entry name" value="Synapsin III"/>
    <property type="match status" value="1"/>
</dbReference>
<dbReference type="InterPro" id="IPR020898">
    <property type="entry name" value="Synapsin_ATP-bd_dom"/>
</dbReference>
<dbReference type="InterPro" id="IPR019736">
    <property type="entry name" value="Synapsin_P_site"/>
</dbReference>
<dbReference type="FunFam" id="3.30.470.20:FF:000011">
    <property type="entry name" value="Synapsin I"/>
    <property type="match status" value="1"/>
</dbReference>
<dbReference type="SUPFAM" id="SSF52440">
    <property type="entry name" value="PreATP-grasp domain"/>
    <property type="match status" value="1"/>
</dbReference>
<dbReference type="Proteomes" id="UP000694389">
    <property type="component" value="Unassembled WGS sequence"/>
</dbReference>
<dbReference type="Gene3D" id="3.40.50.20">
    <property type="match status" value="1"/>
</dbReference>
<comment type="function">
    <text evidence="17">Neuronal phosphoprotein that coats synaptic vesicles, and binds to the cytoskeleton. Acts as a regulator of synaptic vesicles trafficking, involved in the control of neurotransmitter release at the pre-synaptic terminal. Also involved in the regulation of axon outgrowth and synaptogenesis. The complex formed with NOS1 and CAPON proteins is necessary for specific nitric-oxid functions at a presynaptic level.</text>
</comment>
<evidence type="ECO:0000256" key="1">
    <source>
        <dbReference type="ARBA" id="ARBA00004398"/>
    </source>
</evidence>
<dbReference type="SUPFAM" id="SSF56059">
    <property type="entry name" value="Glutathione synthetase ATP-binding domain-like"/>
    <property type="match status" value="1"/>
</dbReference>
<evidence type="ECO:0000256" key="15">
    <source>
        <dbReference type="ARBA" id="ARBA00034106"/>
    </source>
</evidence>
<feature type="compositionally biased region" description="Polar residues" evidence="18">
    <location>
        <begin position="411"/>
        <end position="425"/>
    </location>
</feature>
<dbReference type="InterPro" id="IPR016185">
    <property type="entry name" value="PreATP-grasp_dom_sf"/>
</dbReference>